<sequence length="141" mass="15733">MISNDRLKLYYATSIVGLLIAVLGFAYNTWRLELSEHNSTVRTAAFELIIATAELEQNIFAAVYDDDPIAGSPRIGWVKVGLIEQLSVLIDPKVEMAAIELKKVWASNWSTLTQDKQSLTAVEQQLVVLQSELKQVLKSLN</sequence>
<feature type="transmembrane region" description="Helical" evidence="1">
    <location>
        <begin position="9"/>
        <end position="30"/>
    </location>
</feature>
<keyword evidence="1" id="KW-0812">Transmembrane</keyword>
<name>A0A3E0TNK3_9GAMM</name>
<dbReference type="Proteomes" id="UP000256478">
    <property type="component" value="Unassembled WGS sequence"/>
</dbReference>
<reference evidence="2 3" key="1">
    <citation type="submission" date="2018-08" db="EMBL/GenBank/DDBJ databases">
        <title>Thalassotalea euphylliae genome.</title>
        <authorList>
            <person name="Summers S."/>
            <person name="Rice S.A."/>
            <person name="Freckelton M.L."/>
            <person name="Nedved B.T."/>
            <person name="Hadfield M.G."/>
        </authorList>
    </citation>
    <scope>NUCLEOTIDE SEQUENCE [LARGE SCALE GENOMIC DNA]</scope>
    <source>
        <strain evidence="2 3">H1</strain>
    </source>
</reference>
<keyword evidence="1" id="KW-0472">Membrane</keyword>
<comment type="caution">
    <text evidence="2">The sequence shown here is derived from an EMBL/GenBank/DDBJ whole genome shotgun (WGS) entry which is preliminary data.</text>
</comment>
<dbReference type="OrthoDB" id="6266000at2"/>
<gene>
    <name evidence="2" type="ORF">DXX93_03280</name>
</gene>
<dbReference type="RefSeq" id="WP_116006802.1">
    <property type="nucleotide sequence ID" value="NZ_QUOU01000001.1"/>
</dbReference>
<protein>
    <recommendedName>
        <fullName evidence="4">CHASE3 domain-containing protein</fullName>
    </recommendedName>
</protein>
<dbReference type="AlphaFoldDB" id="A0A3E0TNK3"/>
<evidence type="ECO:0000256" key="1">
    <source>
        <dbReference type="SAM" id="Phobius"/>
    </source>
</evidence>
<accession>A0A3E0TNK3</accession>
<organism evidence="2 3">
    <name type="scientific">Thalassotalea euphylliae</name>
    <dbReference type="NCBI Taxonomy" id="1655234"/>
    <lineage>
        <taxon>Bacteria</taxon>
        <taxon>Pseudomonadati</taxon>
        <taxon>Pseudomonadota</taxon>
        <taxon>Gammaproteobacteria</taxon>
        <taxon>Alteromonadales</taxon>
        <taxon>Colwelliaceae</taxon>
        <taxon>Thalassotalea</taxon>
    </lineage>
</organism>
<proteinExistence type="predicted"/>
<keyword evidence="1" id="KW-1133">Transmembrane helix</keyword>
<evidence type="ECO:0000313" key="3">
    <source>
        <dbReference type="Proteomes" id="UP000256478"/>
    </source>
</evidence>
<evidence type="ECO:0000313" key="2">
    <source>
        <dbReference type="EMBL" id="REL25672.1"/>
    </source>
</evidence>
<dbReference type="EMBL" id="QUOU01000001">
    <property type="protein sequence ID" value="REL25672.1"/>
    <property type="molecule type" value="Genomic_DNA"/>
</dbReference>
<evidence type="ECO:0008006" key="4">
    <source>
        <dbReference type="Google" id="ProtNLM"/>
    </source>
</evidence>